<feature type="compositionally biased region" description="Acidic residues" evidence="1">
    <location>
        <begin position="587"/>
        <end position="613"/>
    </location>
</feature>
<protein>
    <submittedName>
        <fullName evidence="2">Uncharacterized protein</fullName>
    </submittedName>
</protein>
<evidence type="ECO:0000313" key="3">
    <source>
        <dbReference type="Proteomes" id="UP000198287"/>
    </source>
</evidence>
<feature type="compositionally biased region" description="Low complexity" evidence="1">
    <location>
        <begin position="312"/>
        <end position="323"/>
    </location>
</feature>
<feature type="compositionally biased region" description="Low complexity" evidence="1">
    <location>
        <begin position="476"/>
        <end position="490"/>
    </location>
</feature>
<feature type="compositionally biased region" description="Basic and acidic residues" evidence="1">
    <location>
        <begin position="325"/>
        <end position="338"/>
    </location>
</feature>
<name>A0A226EG50_FOLCA</name>
<feature type="compositionally biased region" description="Acidic residues" evidence="1">
    <location>
        <begin position="530"/>
        <end position="551"/>
    </location>
</feature>
<proteinExistence type="predicted"/>
<dbReference type="Proteomes" id="UP000198287">
    <property type="component" value="Unassembled WGS sequence"/>
</dbReference>
<feature type="compositionally biased region" description="Basic and acidic residues" evidence="1">
    <location>
        <begin position="300"/>
        <end position="309"/>
    </location>
</feature>
<feature type="region of interest" description="Disordered" evidence="1">
    <location>
        <begin position="300"/>
        <end position="613"/>
    </location>
</feature>
<reference evidence="2 3" key="1">
    <citation type="submission" date="2015-12" db="EMBL/GenBank/DDBJ databases">
        <title>The genome of Folsomia candida.</title>
        <authorList>
            <person name="Faddeeva A."/>
            <person name="Derks M.F."/>
            <person name="Anvar Y."/>
            <person name="Smit S."/>
            <person name="Van Straalen N."/>
            <person name="Roelofs D."/>
        </authorList>
    </citation>
    <scope>NUCLEOTIDE SEQUENCE [LARGE SCALE GENOMIC DNA]</scope>
    <source>
        <strain evidence="2 3">VU population</strain>
        <tissue evidence="2">Whole body</tissue>
    </source>
</reference>
<dbReference type="AlphaFoldDB" id="A0A226EG50"/>
<comment type="caution">
    <text evidence="2">The sequence shown here is derived from an EMBL/GenBank/DDBJ whole genome shotgun (WGS) entry which is preliminary data.</text>
</comment>
<organism evidence="2 3">
    <name type="scientific">Folsomia candida</name>
    <name type="common">Springtail</name>
    <dbReference type="NCBI Taxonomy" id="158441"/>
    <lineage>
        <taxon>Eukaryota</taxon>
        <taxon>Metazoa</taxon>
        <taxon>Ecdysozoa</taxon>
        <taxon>Arthropoda</taxon>
        <taxon>Hexapoda</taxon>
        <taxon>Collembola</taxon>
        <taxon>Entomobryomorpha</taxon>
        <taxon>Isotomoidea</taxon>
        <taxon>Isotomidae</taxon>
        <taxon>Proisotominae</taxon>
        <taxon>Folsomia</taxon>
    </lineage>
</organism>
<feature type="compositionally biased region" description="Low complexity" evidence="1">
    <location>
        <begin position="575"/>
        <end position="586"/>
    </location>
</feature>
<evidence type="ECO:0000313" key="2">
    <source>
        <dbReference type="EMBL" id="OXA55626.1"/>
    </source>
</evidence>
<dbReference type="EMBL" id="LNIX01000004">
    <property type="protein sequence ID" value="OXA55626.1"/>
    <property type="molecule type" value="Genomic_DNA"/>
</dbReference>
<feature type="compositionally biased region" description="Basic and acidic residues" evidence="1">
    <location>
        <begin position="357"/>
        <end position="366"/>
    </location>
</feature>
<sequence>MTFHNLSNRHLLTLVTSLSRSPPRNLQGRKPHRAVLAMPMSRMVHHRLTPVSAPPRRHRVSHNVYDALEWGRTGNAFVLVNYRPTPAPIPVPRSRITYIEDLTNRSGIEEIERETHSVQRDMDNMLYRVSAGLQFSPSSLYNINHIPMRSASEVKDVADMRRLYVRDRNPTLAWEPFNKATLYRMPVIHRADPACGFESKYYYIGRQNLACLSFAGGRPIPKRRRFYPGYDEDERSSSVRDEVTYRSYYSKQRNAANIASIANSAKRAILYQPLHYSKKTLFGDNGIKREVRESKWVQKAMANEKEPPIRKTAPAPSPLAATPIKEVRRESLTKEPKMEPPPPARPINVTLPGPRKSITELAKEDLPPVENLPEETVSLRRPAKLETVPGSPQPPVEEFKAEETVKLPSKKKTSVKEATPPPPPKEPTPPPPKEPTPPPPKESTPPPPPREPTPPPPKEPTPPPPKEPTPPPPEPEVVAAPEVEEVAVAAPPSPSPVPPAEEEEKSVSAAAEASDIGCDDKGDAEVADIPMDEEVDEISCEAQNEMEEEEAPAPAVQNGPEEEEVEAVVEEEIVAESAPETEVAIPPEEEEPDPEEEPAPEEEEPAQEQVEDEIIVDDEQVEEIVEKSATIEDAEAPAGVSILVADVDGPLEINDDGQQAMTVEEIQASAERRRAEFARLLEEHHDLVEKVELLETPKKWTENLTQNNTEDHENFTRFEQNHDQTGAELNGEI</sequence>
<dbReference type="OMA" id="ISICKRF"/>
<dbReference type="OrthoDB" id="8194914at2759"/>
<feature type="region of interest" description="Disordered" evidence="1">
    <location>
        <begin position="703"/>
        <end position="733"/>
    </location>
</feature>
<gene>
    <name evidence="2" type="ORF">Fcan01_09087</name>
</gene>
<dbReference type="PRINTS" id="PR01217">
    <property type="entry name" value="PRICHEXTENSN"/>
</dbReference>
<feature type="compositionally biased region" description="Pro residues" evidence="1">
    <location>
        <begin position="419"/>
        <end position="475"/>
    </location>
</feature>
<accession>A0A226EG50</accession>
<evidence type="ECO:0000256" key="1">
    <source>
        <dbReference type="SAM" id="MobiDB-lite"/>
    </source>
</evidence>
<keyword evidence="3" id="KW-1185">Reference proteome</keyword>
<feature type="compositionally biased region" description="Basic and acidic residues" evidence="1">
    <location>
        <begin position="709"/>
        <end position="722"/>
    </location>
</feature>
<feature type="compositionally biased region" description="Acidic residues" evidence="1">
    <location>
        <begin position="560"/>
        <end position="574"/>
    </location>
</feature>